<dbReference type="Proteomes" id="UP000002357">
    <property type="component" value="Chromosome"/>
</dbReference>
<sequence>MYTASQYPSAIPLALCFLVAALGAFGFSGYGFRAVTEGHRAKGVSVVARSGAALSVAACLAVYAWGAVHLFLDESGTAEACRSAAPEQFASVNRYSVSYVPPALHCHVPGGASYEAAVPGYVTPAMIALGLIAASLLIVSVLETKQQGRHEPAKEKKL</sequence>
<dbReference type="STRING" id="1901.BB341_04050"/>
<dbReference type="AlphaFoldDB" id="B5GRL7"/>
<protein>
    <submittedName>
        <fullName evidence="1">Uncharacterized protein</fullName>
    </submittedName>
</protein>
<evidence type="ECO:0000313" key="1">
    <source>
        <dbReference type="EMBL" id="EFG10054.1"/>
    </source>
</evidence>
<dbReference type="RefSeq" id="WP_003954443.1">
    <property type="nucleotide sequence ID" value="NZ_CM000913.1"/>
</dbReference>
<proteinExistence type="predicted"/>
<dbReference type="EMBL" id="CM000913">
    <property type="protein sequence ID" value="EFG10054.1"/>
    <property type="molecule type" value="Genomic_DNA"/>
</dbReference>
<dbReference type="GeneID" id="93728585"/>
<name>B5GRL7_STRCL</name>
<dbReference type="KEGG" id="sclf:BB341_04050"/>
<dbReference type="OrthoDB" id="4215044at2"/>
<organism evidence="1 2">
    <name type="scientific">Streptomyces clavuligerus</name>
    <dbReference type="NCBI Taxonomy" id="1901"/>
    <lineage>
        <taxon>Bacteria</taxon>
        <taxon>Bacillati</taxon>
        <taxon>Actinomycetota</taxon>
        <taxon>Actinomycetes</taxon>
        <taxon>Kitasatosporales</taxon>
        <taxon>Streptomycetaceae</taxon>
        <taxon>Streptomyces</taxon>
    </lineage>
</organism>
<gene>
    <name evidence="1" type="ORF">SCLAV_4981</name>
</gene>
<evidence type="ECO:0000313" key="2">
    <source>
        <dbReference type="Proteomes" id="UP000002357"/>
    </source>
</evidence>
<accession>B5GRL7</accession>
<keyword evidence="2" id="KW-1185">Reference proteome</keyword>
<reference evidence="1 2" key="1">
    <citation type="journal article" date="2010" name="Genome Biol. Evol.">
        <title>The sequence of a 1.8-mb bacterial linear plasmid reveals a rich evolutionary reservoir of secondary metabolic pathways.</title>
        <authorList>
            <person name="Medema M.H."/>
            <person name="Trefzer A."/>
            <person name="Kovalchuk A."/>
            <person name="van den Berg M."/>
            <person name="Mueller U."/>
            <person name="Heijne W."/>
            <person name="Wu L."/>
            <person name="Alam M.T."/>
            <person name="Ronning C.M."/>
            <person name="Nierman W.C."/>
            <person name="Bovenberg R.A.L."/>
            <person name="Breitling R."/>
            <person name="Takano E."/>
        </authorList>
    </citation>
    <scope>NUCLEOTIDE SEQUENCE [LARGE SCALE GENOMIC DNA]</scope>
    <source>
        <strain evidence="2">ATCC 27064 / DSM 738 / JCM 4710 / NBRC 13307 / NCIMB 12785 / NRRL 3585 / VKM Ac-602</strain>
    </source>
</reference>